<dbReference type="HAMAP" id="MF_00135">
    <property type="entry name" value="PRAI"/>
    <property type="match status" value="1"/>
</dbReference>
<evidence type="ECO:0000256" key="4">
    <source>
        <dbReference type="ARBA" id="ARBA00022272"/>
    </source>
</evidence>
<dbReference type="PANTHER" id="PTHR42894">
    <property type="entry name" value="N-(5'-PHOSPHORIBOSYL)ANTHRANILATE ISOMERASE"/>
    <property type="match status" value="1"/>
</dbReference>
<evidence type="ECO:0000313" key="11">
    <source>
        <dbReference type="EMBL" id="UOQ60984.1"/>
    </source>
</evidence>
<dbReference type="InterPro" id="IPR001240">
    <property type="entry name" value="PRAI_dom"/>
</dbReference>
<dbReference type="SUPFAM" id="SSF51366">
    <property type="entry name" value="Ribulose-phoshate binding barrel"/>
    <property type="match status" value="1"/>
</dbReference>
<dbReference type="RefSeq" id="WP_244687058.1">
    <property type="nucleotide sequence ID" value="NZ_CP095043.1"/>
</dbReference>
<keyword evidence="7 9" id="KW-0057">Aromatic amino acid biosynthesis</keyword>
<evidence type="ECO:0000256" key="3">
    <source>
        <dbReference type="ARBA" id="ARBA00012572"/>
    </source>
</evidence>
<organism evidence="11 12">
    <name type="scientific">Leucobacter rhizosphaerae</name>
    <dbReference type="NCBI Taxonomy" id="2932245"/>
    <lineage>
        <taxon>Bacteria</taxon>
        <taxon>Bacillati</taxon>
        <taxon>Actinomycetota</taxon>
        <taxon>Actinomycetes</taxon>
        <taxon>Micrococcales</taxon>
        <taxon>Microbacteriaceae</taxon>
        <taxon>Leucobacter</taxon>
    </lineage>
</organism>
<comment type="catalytic activity">
    <reaction evidence="1 9">
        <text>N-(5-phospho-beta-D-ribosyl)anthranilate = 1-(2-carboxyphenylamino)-1-deoxy-D-ribulose 5-phosphate</text>
        <dbReference type="Rhea" id="RHEA:21540"/>
        <dbReference type="ChEBI" id="CHEBI:18277"/>
        <dbReference type="ChEBI" id="CHEBI:58613"/>
        <dbReference type="EC" id="5.3.1.24"/>
    </reaction>
</comment>
<dbReference type="Pfam" id="PF00697">
    <property type="entry name" value="PRAI"/>
    <property type="match status" value="1"/>
</dbReference>
<proteinExistence type="inferred from homology"/>
<dbReference type="GO" id="GO:0016853">
    <property type="term" value="F:isomerase activity"/>
    <property type="evidence" value="ECO:0007669"/>
    <property type="project" value="UniProtKB-KW"/>
</dbReference>
<accession>A0ABY4FXV1</accession>
<dbReference type="Proteomes" id="UP000831775">
    <property type="component" value="Chromosome"/>
</dbReference>
<comment type="similarity">
    <text evidence="9">Belongs to the TrpF family.</text>
</comment>
<evidence type="ECO:0000256" key="6">
    <source>
        <dbReference type="ARBA" id="ARBA00022822"/>
    </source>
</evidence>
<dbReference type="InterPro" id="IPR013785">
    <property type="entry name" value="Aldolase_TIM"/>
</dbReference>
<keyword evidence="6 9" id="KW-0822">Tryptophan biosynthesis</keyword>
<gene>
    <name evidence="9" type="primary">trpF</name>
    <name evidence="11" type="ORF">MUN76_03125</name>
</gene>
<sequence length="213" mass="21974">MYVKICGLRDPDTALRAVELGADAIGVVMSAGSPRDTPAPDAARITAALSDAAPEVDRVLVVRHTPAADAADLASRLGFTVLQLHGGHGAADVSTAQLRIPRVWRATSLASDPQLRAGEFSEERLLVDGTRPGSGEPWDFDAISPDALGRGWILAGGLTPENVAAAVAQTGCWGVDVSSGVESAPGVKDIDRIARFIRAARGAALSNESSSDA</sequence>
<comment type="pathway">
    <text evidence="2 9">Amino-acid biosynthesis; L-tryptophan biosynthesis; L-tryptophan from chorismate: step 3/5.</text>
</comment>
<keyword evidence="12" id="KW-1185">Reference proteome</keyword>
<evidence type="ECO:0000259" key="10">
    <source>
        <dbReference type="Pfam" id="PF00697"/>
    </source>
</evidence>
<dbReference type="InterPro" id="IPR011060">
    <property type="entry name" value="RibuloseP-bd_barrel"/>
</dbReference>
<evidence type="ECO:0000256" key="5">
    <source>
        <dbReference type="ARBA" id="ARBA00022605"/>
    </source>
</evidence>
<dbReference type="EC" id="5.3.1.24" evidence="3 9"/>
<evidence type="ECO:0000256" key="7">
    <source>
        <dbReference type="ARBA" id="ARBA00023141"/>
    </source>
</evidence>
<feature type="domain" description="N-(5'phosphoribosyl) anthranilate isomerase (PRAI)" evidence="10">
    <location>
        <begin position="3"/>
        <end position="198"/>
    </location>
</feature>
<name>A0ABY4FXV1_9MICO</name>
<evidence type="ECO:0000256" key="1">
    <source>
        <dbReference type="ARBA" id="ARBA00001164"/>
    </source>
</evidence>
<dbReference type="PANTHER" id="PTHR42894:SF1">
    <property type="entry name" value="N-(5'-PHOSPHORIBOSYL)ANTHRANILATE ISOMERASE"/>
    <property type="match status" value="1"/>
</dbReference>
<protein>
    <recommendedName>
        <fullName evidence="4 9">N-(5'-phosphoribosyl)anthranilate isomerase</fullName>
        <shortName evidence="9">PRAI</shortName>
        <ecNumber evidence="3 9">5.3.1.24</ecNumber>
    </recommendedName>
</protein>
<dbReference type="InterPro" id="IPR044643">
    <property type="entry name" value="TrpF_fam"/>
</dbReference>
<keyword evidence="5 9" id="KW-0028">Amino-acid biosynthesis</keyword>
<evidence type="ECO:0000256" key="8">
    <source>
        <dbReference type="ARBA" id="ARBA00023235"/>
    </source>
</evidence>
<reference evidence="11 12" key="1">
    <citation type="submission" date="2022-04" db="EMBL/GenBank/DDBJ databases">
        <title>Leucobacter sp. isolated from rhizosphere of onion.</title>
        <authorList>
            <person name="Won M."/>
            <person name="Lee C.-M."/>
            <person name="Woen H.-Y."/>
            <person name="Kwon S.-W."/>
        </authorList>
    </citation>
    <scope>NUCLEOTIDE SEQUENCE [LARGE SCALE GENOMIC DNA]</scope>
    <source>
        <strain evidence="11 12">H25R-14</strain>
    </source>
</reference>
<dbReference type="Gene3D" id="3.20.20.70">
    <property type="entry name" value="Aldolase class I"/>
    <property type="match status" value="1"/>
</dbReference>
<dbReference type="CDD" id="cd00405">
    <property type="entry name" value="PRAI"/>
    <property type="match status" value="1"/>
</dbReference>
<dbReference type="EMBL" id="CP095043">
    <property type="protein sequence ID" value="UOQ60984.1"/>
    <property type="molecule type" value="Genomic_DNA"/>
</dbReference>
<keyword evidence="8 9" id="KW-0413">Isomerase</keyword>
<evidence type="ECO:0000256" key="9">
    <source>
        <dbReference type="HAMAP-Rule" id="MF_00135"/>
    </source>
</evidence>
<evidence type="ECO:0000256" key="2">
    <source>
        <dbReference type="ARBA" id="ARBA00004664"/>
    </source>
</evidence>
<evidence type="ECO:0000313" key="12">
    <source>
        <dbReference type="Proteomes" id="UP000831775"/>
    </source>
</evidence>